<dbReference type="InterPro" id="IPR001635">
    <property type="entry name" value="Flag_hook_Flik"/>
</dbReference>
<feature type="compositionally biased region" description="Basic and acidic residues" evidence="4">
    <location>
        <begin position="338"/>
        <end position="348"/>
    </location>
</feature>
<keyword evidence="6" id="KW-0969">Cilium</keyword>
<dbReference type="Gene3D" id="3.30.750.140">
    <property type="match status" value="1"/>
</dbReference>
<protein>
    <submittedName>
        <fullName evidence="6">Flagellar hook-length control protein FliK</fullName>
    </submittedName>
</protein>
<evidence type="ECO:0000256" key="1">
    <source>
        <dbReference type="ARBA" id="ARBA00003944"/>
    </source>
</evidence>
<dbReference type="EMBL" id="CP036501">
    <property type="protein sequence ID" value="UZP73807.1"/>
    <property type="molecule type" value="Genomic_DNA"/>
</dbReference>
<gene>
    <name evidence="6" type="ORF">E0F26_03190</name>
</gene>
<organism evidence="6 7">
    <name type="scientific">Candidatus Paraluminiphilus aquimaris</name>
    <dbReference type="NCBI Taxonomy" id="2518994"/>
    <lineage>
        <taxon>Bacteria</taxon>
        <taxon>Pseudomonadati</taxon>
        <taxon>Pseudomonadota</taxon>
        <taxon>Gammaproteobacteria</taxon>
        <taxon>Cellvibrionales</taxon>
        <taxon>Halieaceae</taxon>
        <taxon>Candidatus Paraluminiphilus</taxon>
    </lineage>
</organism>
<feature type="region of interest" description="Disordered" evidence="4">
    <location>
        <begin position="320"/>
        <end position="359"/>
    </location>
</feature>
<comment type="similarity">
    <text evidence="2">Belongs to the FliK family.</text>
</comment>
<reference evidence="6 7" key="1">
    <citation type="submission" date="2019-02" db="EMBL/GenBank/DDBJ databases">
        <title>Halieaceae_genomes.</title>
        <authorList>
            <person name="Li S.-H."/>
        </authorList>
    </citation>
    <scope>NUCLEOTIDE SEQUENCE [LARGE SCALE GENOMIC DNA]</scope>
    <source>
        <strain evidence="6 7">JH123</strain>
    </source>
</reference>
<evidence type="ECO:0000313" key="7">
    <source>
        <dbReference type="Proteomes" id="UP001317963"/>
    </source>
</evidence>
<feature type="domain" description="Flagellar hook-length control protein-like C-terminal" evidence="5">
    <location>
        <begin position="258"/>
        <end position="333"/>
    </location>
</feature>
<feature type="region of interest" description="Disordered" evidence="4">
    <location>
        <begin position="188"/>
        <end position="208"/>
    </location>
</feature>
<evidence type="ECO:0000313" key="6">
    <source>
        <dbReference type="EMBL" id="UZP73807.1"/>
    </source>
</evidence>
<evidence type="ECO:0000259" key="5">
    <source>
        <dbReference type="Pfam" id="PF02120"/>
    </source>
</evidence>
<feature type="compositionally biased region" description="Polar residues" evidence="4">
    <location>
        <begin position="320"/>
        <end position="337"/>
    </location>
</feature>
<dbReference type="PRINTS" id="PR01007">
    <property type="entry name" value="FLGHOOKFLIK"/>
</dbReference>
<feature type="compositionally biased region" description="Acidic residues" evidence="4">
    <location>
        <begin position="98"/>
        <end position="108"/>
    </location>
</feature>
<feature type="region of interest" description="Disordered" evidence="4">
    <location>
        <begin position="37"/>
        <end position="120"/>
    </location>
</feature>
<dbReference type="RefSeq" id="WP_279242603.1">
    <property type="nucleotide sequence ID" value="NZ_CP036501.1"/>
</dbReference>
<evidence type="ECO:0000256" key="3">
    <source>
        <dbReference type="ARBA" id="ARBA00022795"/>
    </source>
</evidence>
<keyword evidence="7" id="KW-1185">Reference proteome</keyword>
<name>A0ABY6Q571_9GAMM</name>
<keyword evidence="6" id="KW-0282">Flagellum</keyword>
<feature type="compositionally biased region" description="Polar residues" evidence="4">
    <location>
        <begin position="42"/>
        <end position="67"/>
    </location>
</feature>
<accession>A0ABY6Q571</accession>
<keyword evidence="6" id="KW-0966">Cell projection</keyword>
<sequence length="376" mass="39579">MNTIMETLITDIKKAPGQLDQKSAKDASASEFAATLDEVVGQDSTNRETPFAPTRTSHLAQTPNSTGMAPRAVESDNVLGGSNHPDSSREVQDTQSLEAEEAESELSESPDSTETSSEVGISAEERVMLSMVEVGNKLSDSQAVTSLQPLAMAQQHNAELSTIVSRGTLDGSFERLNLSTTNLTALTSNPDNLTGLLSPEQPQSDRPLQPIAPALSALSGTAESTAGRGNSPTSTLELSTKEPQNFASSMATHLRVIKSQGGGEAKVNLHPAELGRMSVSVITEGSETKVAFTVETPQARQAIEASLTRLREMLEQAGLSLSDSDVSEQNQHTPSDSRSGDARSKDTGAVETGDASDSALTLSVTLDPSRLVDLFA</sequence>
<dbReference type="Proteomes" id="UP001317963">
    <property type="component" value="Chromosome"/>
</dbReference>
<dbReference type="PANTHER" id="PTHR37533:SF2">
    <property type="entry name" value="FLAGELLAR HOOK-LENGTH CONTROL PROTEIN"/>
    <property type="match status" value="1"/>
</dbReference>
<comment type="function">
    <text evidence="1">Controls the length of the flagellar hook.</text>
</comment>
<proteinExistence type="inferred from homology"/>
<dbReference type="InterPro" id="IPR021136">
    <property type="entry name" value="Flagellar_hook_control-like_C"/>
</dbReference>
<feature type="compositionally biased region" description="Low complexity" evidence="4">
    <location>
        <begin position="109"/>
        <end position="118"/>
    </location>
</feature>
<dbReference type="CDD" id="cd17470">
    <property type="entry name" value="T3SS_Flik_C"/>
    <property type="match status" value="1"/>
</dbReference>
<dbReference type="InterPro" id="IPR052563">
    <property type="entry name" value="FliK"/>
</dbReference>
<dbReference type="InterPro" id="IPR038610">
    <property type="entry name" value="FliK-like_C_sf"/>
</dbReference>
<evidence type="ECO:0000256" key="2">
    <source>
        <dbReference type="ARBA" id="ARBA00009149"/>
    </source>
</evidence>
<dbReference type="Pfam" id="PF02120">
    <property type="entry name" value="Flg_hook"/>
    <property type="match status" value="1"/>
</dbReference>
<dbReference type="PANTHER" id="PTHR37533">
    <property type="entry name" value="FLAGELLAR HOOK-LENGTH CONTROL PROTEIN"/>
    <property type="match status" value="1"/>
</dbReference>
<keyword evidence="3" id="KW-1005">Bacterial flagellum biogenesis</keyword>
<evidence type="ECO:0000256" key="4">
    <source>
        <dbReference type="SAM" id="MobiDB-lite"/>
    </source>
</evidence>